<dbReference type="EMBL" id="JAQSIP010000006">
    <property type="protein sequence ID" value="MDD0839609.1"/>
    <property type="molecule type" value="Genomic_DNA"/>
</dbReference>
<feature type="signal peptide" evidence="1">
    <location>
        <begin position="1"/>
        <end position="29"/>
    </location>
</feature>
<evidence type="ECO:0000313" key="3">
    <source>
        <dbReference type="EMBL" id="MDD0839609.1"/>
    </source>
</evidence>
<gene>
    <name evidence="3" type="ORF">PSQ40_13570</name>
</gene>
<sequence length="489" mass="48602">MSKQPSFLSCPLKSRLAPLALSCAVLLSACGGGGGSDGASSAAGAGASGSGAGGTASAVSTTAVTFAGPVSGFGSVVVNGVRFASVGATLVDDEGQALALSQVKLGMTVRVDGEVDDASGDASASRIELVRGSRGPVTAVDLAGNGFSLMGQRVQVQNLTVFQGLSGLSALRVGQVVEAYGVLQADGSLQASLVELKTSSAGGVSVVGQVSGLSSNRFQLGSLVVNYSAAVVQGVLSDGARVKVSAAAAPVGGVLQASAVRVTSGAAYGQDVASGRTFKLKGVAESAPVAGVLKVAGVTVNVSQAVFRGGNAIVAGQWLEIKGRLNAGVLQATEVELEGYRESQVGGRQELYGSVSSLSGSLAVIDGVTVDLSQAVFTSGTLAQLRVGSYVEVKGNVQGNVLVATRVSLKTSSAVVGVSYEQYGVVSQFVSVANFSLNGLRVDASAARFEHGTAAALANGVYLEVKGSLNSAGVFVASKVEIKSGQRDD</sequence>
<evidence type="ECO:0000259" key="2">
    <source>
        <dbReference type="Pfam" id="PF18914"/>
    </source>
</evidence>
<feature type="domain" description="DUF5666" evidence="2">
    <location>
        <begin position="352"/>
        <end position="407"/>
    </location>
</feature>
<dbReference type="PROSITE" id="PS51257">
    <property type="entry name" value="PROKAR_LIPOPROTEIN"/>
    <property type="match status" value="1"/>
</dbReference>
<dbReference type="RefSeq" id="WP_273952080.1">
    <property type="nucleotide sequence ID" value="NZ_JAQSIP010000006.1"/>
</dbReference>
<reference evidence="3 4" key="1">
    <citation type="submission" date="2023-02" db="EMBL/GenBank/DDBJ databases">
        <title>Bacterial whole genomic sequence of Curvibacter sp. HBC61.</title>
        <authorList>
            <person name="Le V."/>
            <person name="Ko S.-R."/>
            <person name="Ahn C.-Y."/>
            <person name="Oh H.-M."/>
        </authorList>
    </citation>
    <scope>NUCLEOTIDE SEQUENCE [LARGE SCALE GENOMIC DNA]</scope>
    <source>
        <strain evidence="3 4">HBC61</strain>
    </source>
</reference>
<keyword evidence="4" id="KW-1185">Reference proteome</keyword>
<organism evidence="3 4">
    <name type="scientific">Curvibacter cyanobacteriorum</name>
    <dbReference type="NCBI Taxonomy" id="3026422"/>
    <lineage>
        <taxon>Bacteria</taxon>
        <taxon>Pseudomonadati</taxon>
        <taxon>Pseudomonadota</taxon>
        <taxon>Betaproteobacteria</taxon>
        <taxon>Burkholderiales</taxon>
        <taxon>Comamonadaceae</taxon>
        <taxon>Curvibacter</taxon>
    </lineage>
</organism>
<keyword evidence="1" id="KW-0732">Signal</keyword>
<proteinExistence type="predicted"/>
<evidence type="ECO:0000313" key="4">
    <source>
        <dbReference type="Proteomes" id="UP001528673"/>
    </source>
</evidence>
<evidence type="ECO:0000256" key="1">
    <source>
        <dbReference type="SAM" id="SignalP"/>
    </source>
</evidence>
<accession>A0ABT5MZW9</accession>
<feature type="domain" description="DUF5666" evidence="2">
    <location>
        <begin position="134"/>
        <end position="195"/>
    </location>
</feature>
<dbReference type="Pfam" id="PF18914">
    <property type="entry name" value="DUF5666"/>
    <property type="match status" value="5"/>
</dbReference>
<feature type="chain" id="PRO_5045879641" evidence="1">
    <location>
        <begin position="30"/>
        <end position="489"/>
    </location>
</feature>
<feature type="domain" description="DUF5666" evidence="2">
    <location>
        <begin position="423"/>
        <end position="481"/>
    </location>
</feature>
<dbReference type="Proteomes" id="UP001528673">
    <property type="component" value="Unassembled WGS sequence"/>
</dbReference>
<name>A0ABT5MZW9_9BURK</name>
<feature type="domain" description="DUF5666" evidence="2">
    <location>
        <begin position="290"/>
        <end position="336"/>
    </location>
</feature>
<protein>
    <submittedName>
        <fullName evidence="3">DUF5666 domain-containing protein</fullName>
    </submittedName>
</protein>
<comment type="caution">
    <text evidence="3">The sequence shown here is derived from an EMBL/GenBank/DDBJ whole genome shotgun (WGS) entry which is preliminary data.</text>
</comment>
<dbReference type="InterPro" id="IPR043724">
    <property type="entry name" value="DUF5666"/>
</dbReference>
<feature type="domain" description="DUF5666" evidence="2">
    <location>
        <begin position="70"/>
        <end position="128"/>
    </location>
</feature>